<gene>
    <name evidence="3" type="primary">LOC112691460</name>
</gene>
<dbReference type="PANTHER" id="PTHR32344:SF1">
    <property type="entry name" value="U1-TYPE DOMAIN-CONTAINING PROTEIN"/>
    <property type="match status" value="1"/>
</dbReference>
<feature type="domain" description="DUF659" evidence="1">
    <location>
        <begin position="149"/>
        <end position="290"/>
    </location>
</feature>
<proteinExistence type="predicted"/>
<dbReference type="SUPFAM" id="SSF53098">
    <property type="entry name" value="Ribonuclease H-like"/>
    <property type="match status" value="1"/>
</dbReference>
<dbReference type="InterPro" id="IPR007021">
    <property type="entry name" value="DUF659"/>
</dbReference>
<dbReference type="InterPro" id="IPR012337">
    <property type="entry name" value="RNaseH-like_sf"/>
</dbReference>
<dbReference type="AlphaFoldDB" id="A0A8B8GEW2"/>
<protein>
    <submittedName>
        <fullName evidence="3">Uncharacterized protein LOC112691460</fullName>
    </submittedName>
</protein>
<dbReference type="InterPro" id="IPR033375">
    <property type="entry name" value="Cggbp1"/>
</dbReference>
<dbReference type="PANTHER" id="PTHR32344">
    <property type="entry name" value="U1-TYPE DOMAIN-CONTAINING PROTEIN"/>
    <property type="match status" value="1"/>
</dbReference>
<reference evidence="3" key="1">
    <citation type="submission" date="2025-08" db="UniProtKB">
        <authorList>
            <consortium name="RefSeq"/>
        </authorList>
    </citation>
    <scope>IDENTIFICATION</scope>
    <source>
        <tissue evidence="3">Whole body</tissue>
    </source>
</reference>
<name>A0A8B8GEW2_9HEMI</name>
<organism evidence="2 3">
    <name type="scientific">Sipha flava</name>
    <name type="common">yellow sugarcane aphid</name>
    <dbReference type="NCBI Taxonomy" id="143950"/>
    <lineage>
        <taxon>Eukaryota</taxon>
        <taxon>Metazoa</taxon>
        <taxon>Ecdysozoa</taxon>
        <taxon>Arthropoda</taxon>
        <taxon>Hexapoda</taxon>
        <taxon>Insecta</taxon>
        <taxon>Pterygota</taxon>
        <taxon>Neoptera</taxon>
        <taxon>Paraneoptera</taxon>
        <taxon>Hemiptera</taxon>
        <taxon>Sternorrhyncha</taxon>
        <taxon>Aphidomorpha</taxon>
        <taxon>Aphidoidea</taxon>
        <taxon>Aphididae</taxon>
        <taxon>Sipha</taxon>
    </lineage>
</organism>
<accession>A0A8B8GEW2</accession>
<keyword evidence="2" id="KW-1185">Reference proteome</keyword>
<dbReference type="GO" id="GO:0005634">
    <property type="term" value="C:nucleus"/>
    <property type="evidence" value="ECO:0007669"/>
    <property type="project" value="InterPro"/>
</dbReference>
<dbReference type="GeneID" id="112691460"/>
<dbReference type="GO" id="GO:0006357">
    <property type="term" value="P:regulation of transcription by RNA polymerase II"/>
    <property type="evidence" value="ECO:0007669"/>
    <property type="project" value="InterPro"/>
</dbReference>
<evidence type="ECO:0000313" key="2">
    <source>
        <dbReference type="Proteomes" id="UP000694846"/>
    </source>
</evidence>
<sequence length="507" mass="58199">MFVSLNPIIISNMPKEKPSSAFKLKQLVTDFGENIFSTDSKILFCKVCEIKVASEKRFSIVQYIYTEKHKASFIRFQKNNERKNLQQLMPTTSKKSDFNLDLIRAMLAANIPLNKLANPQFKSFLAKYTGQNIPVESTLRIGYIDDCYTEKMNEIKKLINGKKIWISMDETTDIEGRYIVNTIIGILSHDGPGEIFLINVEELDKTNHSSICKAFDRSLFLIWPEGLHYNDVLLFLTDAAPYMKKAARHLQVFYTKMVHVTCLAHELHRVAEDIRSHFPVDDLVANVKKIFRKFPHRLQIFKTFEPDLALPPEPILTCWGTWISAAIYYCEHFKSIKHVVESFDSNDSVAIKKAQDVLKSQTLQANLIYIKSNFECLPTAIKQLQEQKLSLFDSIKITETISGIVKKLQGQHSDSIKTKLDSVLNSNAGYKMICKICKILSGEEESMTNLGLPEDMILDDFSYFKYAPITSTDVERSFSKYKNLVTDNRRSLKLDNIKKSMIVQCNF</sequence>
<dbReference type="GO" id="GO:0003690">
    <property type="term" value="F:double-stranded DNA binding"/>
    <property type="evidence" value="ECO:0007669"/>
    <property type="project" value="InterPro"/>
</dbReference>
<dbReference type="RefSeq" id="XP_025421503.1">
    <property type="nucleotide sequence ID" value="XM_025565718.1"/>
</dbReference>
<dbReference type="Proteomes" id="UP000694846">
    <property type="component" value="Unplaced"/>
</dbReference>
<evidence type="ECO:0000259" key="1">
    <source>
        <dbReference type="Pfam" id="PF04937"/>
    </source>
</evidence>
<dbReference type="Pfam" id="PF04937">
    <property type="entry name" value="DUF659"/>
    <property type="match status" value="1"/>
</dbReference>
<evidence type="ECO:0000313" key="3">
    <source>
        <dbReference type="RefSeq" id="XP_025421503.1"/>
    </source>
</evidence>
<dbReference type="OrthoDB" id="6625366at2759"/>